<organism evidence="1 2">
    <name type="scientific">Brucella pseudintermedia</name>
    <dbReference type="NCBI Taxonomy" id="370111"/>
    <lineage>
        <taxon>Bacteria</taxon>
        <taxon>Pseudomonadati</taxon>
        <taxon>Pseudomonadota</taxon>
        <taxon>Alphaproteobacteria</taxon>
        <taxon>Hyphomicrobiales</taxon>
        <taxon>Brucellaceae</taxon>
        <taxon>Brucella/Ochrobactrum group</taxon>
        <taxon>Brucella</taxon>
    </lineage>
</organism>
<keyword evidence="2" id="KW-1185">Reference proteome</keyword>
<evidence type="ECO:0008006" key="3">
    <source>
        <dbReference type="Google" id="ProtNLM"/>
    </source>
</evidence>
<dbReference type="Proteomes" id="UP001058739">
    <property type="component" value="Chromosome 02"/>
</dbReference>
<reference evidence="1" key="1">
    <citation type="submission" date="2022-06" db="EMBL/GenBank/DDBJ databases">
        <title>Complete Genome Sequence of Deoxynivalenol-bioadsorption Ochrobactrum pseudintermedium ASAG-D25.</title>
        <authorList>
            <person name="Wang N."/>
        </authorList>
    </citation>
    <scope>NUCLEOTIDE SEQUENCE</scope>
    <source>
        <strain evidence="1">ASAG-D25</strain>
    </source>
</reference>
<name>A0ABY5UI27_9HYPH</name>
<proteinExistence type="predicted"/>
<dbReference type="EMBL" id="CP099968">
    <property type="protein sequence ID" value="UWL62317.1"/>
    <property type="molecule type" value="Genomic_DNA"/>
</dbReference>
<dbReference type="RefSeq" id="WP_121987408.1">
    <property type="nucleotide sequence ID" value="NZ_CP099968.1"/>
</dbReference>
<gene>
    <name evidence="1" type="ORF">NIK97_12255</name>
</gene>
<evidence type="ECO:0000313" key="2">
    <source>
        <dbReference type="Proteomes" id="UP001058739"/>
    </source>
</evidence>
<accession>A0ABY5UI27</accession>
<evidence type="ECO:0000313" key="1">
    <source>
        <dbReference type="EMBL" id="UWL62317.1"/>
    </source>
</evidence>
<sequence length="237" mass="26947">MKSDTSLSFHYLLTNALIPHFCTGSGGGFQASGFDPRSVRLSETDMADFIRAWDGQLVTHIGTGKYRAARSGASEQFFWSGSKKASSRTFTLWIEPVITLGVLARLHFDFGWPREHIGTQSAGDWAFDVIVTKNPDSMDEYIACEVKKSRKEIDLLAEYMKHFAWNPHELHDEKNASKNAFKKVAALRKRKPPFLWLVGPDRYEQAFRVDYEDGGRITMAAMPLEALNYQHFEMGRT</sequence>
<protein>
    <recommendedName>
        <fullName evidence="3">DUF4143 domain-containing protein</fullName>
    </recommendedName>
</protein>